<comment type="caution">
    <text evidence="2">The sequence shown here is derived from an EMBL/GenBank/DDBJ whole genome shotgun (WGS) entry which is preliminary data.</text>
</comment>
<feature type="non-terminal residue" evidence="2">
    <location>
        <position position="1"/>
    </location>
</feature>
<proteinExistence type="predicted"/>
<evidence type="ECO:0000313" key="3">
    <source>
        <dbReference type="Proteomes" id="UP001589613"/>
    </source>
</evidence>
<reference evidence="2 3" key="1">
    <citation type="submission" date="2024-09" db="EMBL/GenBank/DDBJ databases">
        <authorList>
            <person name="Sun Q."/>
            <person name="Mori K."/>
        </authorList>
    </citation>
    <scope>NUCLEOTIDE SEQUENCE [LARGE SCALE GENOMIC DNA]</scope>
    <source>
        <strain evidence="2 3">JCM 12763</strain>
    </source>
</reference>
<dbReference type="RefSeq" id="WP_377465517.1">
    <property type="nucleotide sequence ID" value="NZ_JBHMAX010000002.1"/>
</dbReference>
<protein>
    <submittedName>
        <fullName evidence="2">DAK2 domain-containing protein</fullName>
    </submittedName>
</protein>
<dbReference type="SUPFAM" id="SSF101473">
    <property type="entry name" value="DhaL-like"/>
    <property type="match status" value="1"/>
</dbReference>
<dbReference type="PROSITE" id="PS51480">
    <property type="entry name" value="DHAL"/>
    <property type="match status" value="1"/>
</dbReference>
<dbReference type="EMBL" id="JBHMAX010000002">
    <property type="protein sequence ID" value="MFB9730654.1"/>
    <property type="molecule type" value="Genomic_DNA"/>
</dbReference>
<dbReference type="Proteomes" id="UP001589613">
    <property type="component" value="Unassembled WGS sequence"/>
</dbReference>
<dbReference type="InterPro" id="IPR004007">
    <property type="entry name" value="DhaL_dom"/>
</dbReference>
<evidence type="ECO:0000259" key="1">
    <source>
        <dbReference type="PROSITE" id="PS51480"/>
    </source>
</evidence>
<dbReference type="InterPro" id="IPR036117">
    <property type="entry name" value="DhaL_dom_sf"/>
</dbReference>
<dbReference type="Pfam" id="PF02734">
    <property type="entry name" value="Dak2"/>
    <property type="match status" value="1"/>
</dbReference>
<name>A0ABV5UYM5_9MICO</name>
<gene>
    <name evidence="2" type="ORF">ACFFN0_01185</name>
</gene>
<sequence length="43" mass="4302">DATVPLVARKGRASYLGERSAGHLDPGAASAAILLRAAARTLG</sequence>
<accession>A0ABV5UYM5</accession>
<keyword evidence="3" id="KW-1185">Reference proteome</keyword>
<dbReference type="Gene3D" id="1.25.40.340">
    <property type="match status" value="1"/>
</dbReference>
<organism evidence="2 3">
    <name type="scientific">Ornithinimicrobium kibberense</name>
    <dbReference type="NCBI Taxonomy" id="282060"/>
    <lineage>
        <taxon>Bacteria</taxon>
        <taxon>Bacillati</taxon>
        <taxon>Actinomycetota</taxon>
        <taxon>Actinomycetes</taxon>
        <taxon>Micrococcales</taxon>
        <taxon>Ornithinimicrobiaceae</taxon>
        <taxon>Ornithinimicrobium</taxon>
    </lineage>
</organism>
<feature type="domain" description="DhaL" evidence="1">
    <location>
        <begin position="1"/>
        <end position="40"/>
    </location>
</feature>
<evidence type="ECO:0000313" key="2">
    <source>
        <dbReference type="EMBL" id="MFB9730654.1"/>
    </source>
</evidence>